<keyword evidence="1" id="KW-0812">Transmembrane</keyword>
<protein>
    <recommendedName>
        <fullName evidence="4">Phage shock protein B</fullName>
    </recommendedName>
</protein>
<evidence type="ECO:0000313" key="2">
    <source>
        <dbReference type="EMBL" id="MDK3074099.1"/>
    </source>
</evidence>
<sequence length="94" mass="10632">MAEKGMFANSFEGIVLIAVTTALAVAGWFVRRVLTDSRRIDLLEQRQELQHKEVEVALTNLERATRTTESASLMATQNQSEILRMLQDIREGKV</sequence>
<gene>
    <name evidence="2" type="ORF">QO034_13335</name>
</gene>
<proteinExistence type="predicted"/>
<dbReference type="EMBL" id="JASNJE010000015">
    <property type="protein sequence ID" value="MDK3074099.1"/>
    <property type="molecule type" value="Genomic_DNA"/>
</dbReference>
<evidence type="ECO:0008006" key="4">
    <source>
        <dbReference type="Google" id="ProtNLM"/>
    </source>
</evidence>
<name>A0ABT7FH40_9RHOB</name>
<evidence type="ECO:0000313" key="3">
    <source>
        <dbReference type="Proteomes" id="UP001227126"/>
    </source>
</evidence>
<keyword evidence="3" id="KW-1185">Reference proteome</keyword>
<keyword evidence="1" id="KW-1133">Transmembrane helix</keyword>
<reference evidence="2 3" key="1">
    <citation type="submission" date="2023-05" db="EMBL/GenBank/DDBJ databases">
        <title>Sedimentitalea sp. nov. JM2-8.</title>
        <authorList>
            <person name="Huang J."/>
        </authorList>
    </citation>
    <scope>NUCLEOTIDE SEQUENCE [LARGE SCALE GENOMIC DNA]</scope>
    <source>
        <strain evidence="2 3">JM2-8</strain>
    </source>
</reference>
<evidence type="ECO:0000256" key="1">
    <source>
        <dbReference type="SAM" id="Phobius"/>
    </source>
</evidence>
<keyword evidence="1" id="KW-0472">Membrane</keyword>
<organism evidence="2 3">
    <name type="scientific">Sedimentitalea xiamensis</name>
    <dbReference type="NCBI Taxonomy" id="3050037"/>
    <lineage>
        <taxon>Bacteria</taxon>
        <taxon>Pseudomonadati</taxon>
        <taxon>Pseudomonadota</taxon>
        <taxon>Alphaproteobacteria</taxon>
        <taxon>Rhodobacterales</taxon>
        <taxon>Paracoccaceae</taxon>
        <taxon>Sedimentitalea</taxon>
    </lineage>
</organism>
<accession>A0ABT7FH40</accession>
<dbReference type="RefSeq" id="WP_284486033.1">
    <property type="nucleotide sequence ID" value="NZ_JASNJE010000015.1"/>
</dbReference>
<comment type="caution">
    <text evidence="2">The sequence shown here is derived from an EMBL/GenBank/DDBJ whole genome shotgun (WGS) entry which is preliminary data.</text>
</comment>
<feature type="transmembrane region" description="Helical" evidence="1">
    <location>
        <begin position="6"/>
        <end position="30"/>
    </location>
</feature>
<dbReference type="Proteomes" id="UP001227126">
    <property type="component" value="Unassembled WGS sequence"/>
</dbReference>